<evidence type="ECO:0000256" key="1">
    <source>
        <dbReference type="ARBA" id="ARBA00022898"/>
    </source>
</evidence>
<dbReference type="PANTHER" id="PTHR10146:SF14">
    <property type="entry name" value="PYRIDOXAL PHOSPHATE HOMEOSTASIS PROTEIN"/>
    <property type="match status" value="1"/>
</dbReference>
<name>A0A812X5E8_SYMPI</name>
<dbReference type="InterPro" id="IPR029066">
    <property type="entry name" value="PLP-binding_barrel"/>
</dbReference>
<dbReference type="PANTHER" id="PTHR10146">
    <property type="entry name" value="PROLINE SYNTHETASE CO-TRANSCRIBED BACTERIAL HOMOLOG PROTEIN"/>
    <property type="match status" value="1"/>
</dbReference>
<organism evidence="4 5">
    <name type="scientific">Symbiodinium pilosum</name>
    <name type="common">Dinoflagellate</name>
    <dbReference type="NCBI Taxonomy" id="2952"/>
    <lineage>
        <taxon>Eukaryota</taxon>
        <taxon>Sar</taxon>
        <taxon>Alveolata</taxon>
        <taxon>Dinophyceae</taxon>
        <taxon>Suessiales</taxon>
        <taxon>Symbiodiniaceae</taxon>
        <taxon>Symbiodinium</taxon>
    </lineage>
</organism>
<dbReference type="Proteomes" id="UP000649617">
    <property type="component" value="Unassembled WGS sequence"/>
</dbReference>
<evidence type="ECO:0000259" key="3">
    <source>
        <dbReference type="Pfam" id="PF01168"/>
    </source>
</evidence>
<reference evidence="4" key="1">
    <citation type="submission" date="2021-02" db="EMBL/GenBank/DDBJ databases">
        <authorList>
            <person name="Dougan E. K."/>
            <person name="Rhodes N."/>
            <person name="Thang M."/>
            <person name="Chan C."/>
        </authorList>
    </citation>
    <scope>NUCLEOTIDE SEQUENCE</scope>
</reference>
<evidence type="ECO:0000313" key="4">
    <source>
        <dbReference type="EMBL" id="CAE7715993.1"/>
    </source>
</evidence>
<dbReference type="OrthoDB" id="10264196at2759"/>
<feature type="non-terminal residue" evidence="4">
    <location>
        <position position="1"/>
    </location>
</feature>
<dbReference type="Pfam" id="PF01168">
    <property type="entry name" value="Ala_racemase_N"/>
    <property type="match status" value="1"/>
</dbReference>
<dbReference type="AlphaFoldDB" id="A0A812X5E8"/>
<dbReference type="Gene3D" id="3.20.20.10">
    <property type="entry name" value="Alanine racemase"/>
    <property type="match status" value="1"/>
</dbReference>
<feature type="domain" description="Alanine racemase N-terminal" evidence="3">
    <location>
        <begin position="16"/>
        <end position="151"/>
    </location>
</feature>
<dbReference type="InterPro" id="IPR001608">
    <property type="entry name" value="Ala_racemase_N"/>
</dbReference>
<protein>
    <submittedName>
        <fullName evidence="4">Plpbp protein</fullName>
    </submittedName>
</protein>
<sequence length="156" mass="16013">MGQVKKLVSLPNLVAIETVDSASLADKIAAAAEGAGRGEGGSDPVELFIQVDTSNEETKGGVQPKEAAELASHIASCGSSVRFAGLMTIGAPGDLGAFDRLRAARDEVAATLGVPEDEIRLSMGMSGDFEEAIRKGATSVRVGSLIFGSRPAARQQ</sequence>
<dbReference type="SUPFAM" id="SSF51419">
    <property type="entry name" value="PLP-binding barrel"/>
    <property type="match status" value="1"/>
</dbReference>
<gene>
    <name evidence="4" type="primary">Plpbp</name>
    <name evidence="4" type="ORF">SPIL2461_LOCUS20341</name>
</gene>
<dbReference type="EMBL" id="CAJNIZ010045306">
    <property type="protein sequence ID" value="CAE7715993.1"/>
    <property type="molecule type" value="Genomic_DNA"/>
</dbReference>
<keyword evidence="1" id="KW-0663">Pyridoxal phosphate</keyword>
<keyword evidence="5" id="KW-1185">Reference proteome</keyword>
<dbReference type="GO" id="GO:0030170">
    <property type="term" value="F:pyridoxal phosphate binding"/>
    <property type="evidence" value="ECO:0007669"/>
    <property type="project" value="InterPro"/>
</dbReference>
<dbReference type="InterPro" id="IPR011078">
    <property type="entry name" value="PyrdxlP_homeostasis"/>
</dbReference>
<proteinExistence type="inferred from homology"/>
<accession>A0A812X5E8</accession>
<evidence type="ECO:0000313" key="5">
    <source>
        <dbReference type="Proteomes" id="UP000649617"/>
    </source>
</evidence>
<comment type="caution">
    <text evidence="4">The sequence shown here is derived from an EMBL/GenBank/DDBJ whole genome shotgun (WGS) entry which is preliminary data.</text>
</comment>
<evidence type="ECO:0000256" key="2">
    <source>
        <dbReference type="RuleBase" id="RU004514"/>
    </source>
</evidence>
<comment type="similarity">
    <text evidence="2">Belongs to the pyridoxal phosphate-binding protein YggS/PROSC family.</text>
</comment>